<gene>
    <name evidence="2" type="ORF">DMC14_002620</name>
</gene>
<evidence type="ECO:0000313" key="3">
    <source>
        <dbReference type="Proteomes" id="UP000256585"/>
    </source>
</evidence>
<reference evidence="2" key="1">
    <citation type="submission" date="2019-03" db="EMBL/GenBank/DDBJ databases">
        <title>Draft Sequence and Annotation of the Mycoplasma phocicerebrale Strain 1049T Genome.</title>
        <authorList>
            <person name="Frasca S.Jr."/>
            <person name="Kutish G.F."/>
            <person name="Castellanos Gell J."/>
            <person name="Michaels D.L."/>
            <person name="Brown D.R."/>
        </authorList>
    </citation>
    <scope>NUCLEOTIDE SEQUENCE</scope>
    <source>
        <strain evidence="2">1049</strain>
    </source>
</reference>
<dbReference type="Proteomes" id="UP000256585">
    <property type="component" value="Chromosome"/>
</dbReference>
<evidence type="ECO:0008006" key="4">
    <source>
        <dbReference type="Google" id="ProtNLM"/>
    </source>
</evidence>
<evidence type="ECO:0000256" key="1">
    <source>
        <dbReference type="SAM" id="SignalP"/>
    </source>
</evidence>
<dbReference type="AlphaFoldDB" id="A0A3Q9V9P5"/>
<dbReference type="PROSITE" id="PS51257">
    <property type="entry name" value="PROKAR_LIPOPROTEIN"/>
    <property type="match status" value="1"/>
</dbReference>
<organism evidence="2 3">
    <name type="scientific">Metamycoplasma phocicerebrale</name>
    <dbReference type="NCBI Taxonomy" id="142649"/>
    <lineage>
        <taxon>Bacteria</taxon>
        <taxon>Bacillati</taxon>
        <taxon>Mycoplasmatota</taxon>
        <taxon>Mycoplasmoidales</taxon>
        <taxon>Metamycoplasmataceae</taxon>
        <taxon>Metamycoplasma</taxon>
    </lineage>
</organism>
<dbReference type="RefSeq" id="WP_116171513.1">
    <property type="nucleotide sequence ID" value="NZ_CP033058.2"/>
</dbReference>
<keyword evidence="1" id="KW-0732">Signal</keyword>
<feature type="signal peptide" evidence="1">
    <location>
        <begin position="1"/>
        <end position="25"/>
    </location>
</feature>
<keyword evidence="3" id="KW-1185">Reference proteome</keyword>
<sequence length="548" mass="65090">MKSAKNKFIWKSIIYLGSLSIPVFALTSCNNSRKETNKDNTISQKEIDNQSVLINVNENELKQMNLKDIKKENIKFNQYDKKIYFIEIIDLIKEEKNKTIKIKYKLQTIDKKVFSLIRTKEINNIGINKQFINNLLNDKNSTFKIIDFEEEEKIDFSNLNTQDFLEPEIPGKYGIKIKNENMYIPEDLIIEFEYKFKEQLFDGNLYLKLQGKINDNIISDKINKKIEANLLPGVSMDYLIKKSNLKIFFETPENYSFADFKINEPLNREKIEHLIFKINKEKEDGIEFLKKYNLKIKKVLPTSFIFKNKTIKFNVYFEDNPLIIKDEDEEIKISFETSNFNKETLISEKEFENFLDKLIIENRFFEDEIELDNSILKNAVLYYSENGQIDENSIIVEENFLASKNINYFNNENLFSVNFNKITKNIEADINIFKNKEDSQPKRKVSKVLNEKINDINWDNLISFELRNKSKNKPIDKIKVNDFIFRPKRDESVGNFNFITVWTISLKDDFLDEEKELMKNNKRTIIFSLKNNVSQKIYSFTKVFELKK</sequence>
<dbReference type="KEGG" id="mphc:DMC14_002620"/>
<proteinExistence type="predicted"/>
<evidence type="ECO:0000313" key="2">
    <source>
        <dbReference type="EMBL" id="AZZ65664.1"/>
    </source>
</evidence>
<dbReference type="EMBL" id="CP033058">
    <property type="protein sequence ID" value="AZZ65664.1"/>
    <property type="molecule type" value="Genomic_DNA"/>
</dbReference>
<feature type="chain" id="PRO_5018651688" description="Lipoprotein" evidence="1">
    <location>
        <begin position="26"/>
        <end position="548"/>
    </location>
</feature>
<name>A0A3Q9V9P5_9BACT</name>
<accession>A0A3Q9V9P5</accession>
<protein>
    <recommendedName>
        <fullName evidence="4">Lipoprotein</fullName>
    </recommendedName>
</protein>
<dbReference type="OrthoDB" id="396212at2"/>